<dbReference type="PANTHER" id="PTHR22835:SF517">
    <property type="entry name" value="GDSL-LIKE LIPASE_ACYLHYDROLASE FAMILY PROTEIN, EXPRESSED"/>
    <property type="match status" value="1"/>
</dbReference>
<reference evidence="6" key="1">
    <citation type="journal article" date="2023" name="Plant J.">
        <title>The genome of the king protea, Protea cynaroides.</title>
        <authorList>
            <person name="Chang J."/>
            <person name="Duong T.A."/>
            <person name="Schoeman C."/>
            <person name="Ma X."/>
            <person name="Roodt D."/>
            <person name="Barker N."/>
            <person name="Li Z."/>
            <person name="Van de Peer Y."/>
            <person name="Mizrachi E."/>
        </authorList>
    </citation>
    <scope>NUCLEOTIDE SEQUENCE</scope>
    <source>
        <tissue evidence="6">Young leaves</tissue>
    </source>
</reference>
<name>A0A9Q0K418_9MAGN</name>
<dbReference type="InterPro" id="IPR036514">
    <property type="entry name" value="SGNH_hydro_sf"/>
</dbReference>
<proteinExistence type="inferred from homology"/>
<dbReference type="PANTHER" id="PTHR22835">
    <property type="entry name" value="ZINC FINGER FYVE DOMAIN CONTAINING PROTEIN"/>
    <property type="match status" value="1"/>
</dbReference>
<keyword evidence="3" id="KW-0378">Hydrolase</keyword>
<dbReference type="InterPro" id="IPR035669">
    <property type="entry name" value="SGNH_plant_lipase-like"/>
</dbReference>
<sequence>MASSQTSLLIFSFLLLFTSLSLLPLPSSATFDLCSPNAIYQLGDSISDTGNLIRESTSPAVSVFAHLPYGISFFRQQSTGRCSNGLLMIDYLALSLRLPLLNPYLAKDDNFTHGVNFAVAGSTALDSSFLAQNNISSPLTNSSLSVQLVWLKSHLNSIGYTEKDCEEKLKKSIFFVGEIGGNDYNYALFQGKTMDELISLVPYVVGSIQRAVIEVIEFGAARVVDPGNFPNGCFPVYLTAFQTNDTAAYDEFKCLKDLNSFAMFHNDQLQQALQQLREKYPNVDIVYADYYNAFKWVFDKAPLLGFDMASLQKSCCGSGGQYNFDLSTMCGVPEATVCPIPDTHISWDGIHLTENAYRHMANWLIKDITPKIKCLF</sequence>
<accession>A0A9Q0K418</accession>
<dbReference type="SUPFAM" id="SSF52266">
    <property type="entry name" value="SGNH hydrolase"/>
    <property type="match status" value="1"/>
</dbReference>
<evidence type="ECO:0000313" key="7">
    <source>
        <dbReference type="Proteomes" id="UP001141806"/>
    </source>
</evidence>
<evidence type="ECO:0000313" key="6">
    <source>
        <dbReference type="EMBL" id="KAJ4962042.1"/>
    </source>
</evidence>
<evidence type="ECO:0000256" key="1">
    <source>
        <dbReference type="ARBA" id="ARBA00008668"/>
    </source>
</evidence>
<feature type="signal peptide" evidence="5">
    <location>
        <begin position="1"/>
        <end position="29"/>
    </location>
</feature>
<evidence type="ECO:0000256" key="5">
    <source>
        <dbReference type="SAM" id="SignalP"/>
    </source>
</evidence>
<comment type="similarity">
    <text evidence="1">Belongs to the 'GDSL' lipolytic enzyme family.</text>
</comment>
<dbReference type="OrthoDB" id="1600564at2759"/>
<keyword evidence="7" id="KW-1185">Reference proteome</keyword>
<dbReference type="EMBL" id="JAMYWD010000009">
    <property type="protein sequence ID" value="KAJ4962042.1"/>
    <property type="molecule type" value="Genomic_DNA"/>
</dbReference>
<organism evidence="6 7">
    <name type="scientific">Protea cynaroides</name>
    <dbReference type="NCBI Taxonomy" id="273540"/>
    <lineage>
        <taxon>Eukaryota</taxon>
        <taxon>Viridiplantae</taxon>
        <taxon>Streptophyta</taxon>
        <taxon>Embryophyta</taxon>
        <taxon>Tracheophyta</taxon>
        <taxon>Spermatophyta</taxon>
        <taxon>Magnoliopsida</taxon>
        <taxon>Proteales</taxon>
        <taxon>Proteaceae</taxon>
        <taxon>Protea</taxon>
    </lineage>
</organism>
<feature type="chain" id="PRO_5040512986" evidence="5">
    <location>
        <begin position="30"/>
        <end position="376"/>
    </location>
</feature>
<keyword evidence="2 5" id="KW-0732">Signal</keyword>
<dbReference type="Gene3D" id="3.40.50.1110">
    <property type="entry name" value="SGNH hydrolase"/>
    <property type="match status" value="1"/>
</dbReference>
<comment type="caution">
    <text evidence="6">The sequence shown here is derived from an EMBL/GenBank/DDBJ whole genome shotgun (WGS) entry which is preliminary data.</text>
</comment>
<dbReference type="CDD" id="cd01837">
    <property type="entry name" value="SGNH_plant_lipase_like"/>
    <property type="match status" value="1"/>
</dbReference>
<evidence type="ECO:0000256" key="3">
    <source>
        <dbReference type="ARBA" id="ARBA00022801"/>
    </source>
</evidence>
<evidence type="ECO:0000256" key="4">
    <source>
        <dbReference type="ARBA" id="ARBA00023180"/>
    </source>
</evidence>
<dbReference type="Proteomes" id="UP001141806">
    <property type="component" value="Unassembled WGS sequence"/>
</dbReference>
<keyword evidence="4" id="KW-0325">Glycoprotein</keyword>
<evidence type="ECO:0000256" key="2">
    <source>
        <dbReference type="ARBA" id="ARBA00022729"/>
    </source>
</evidence>
<dbReference type="GO" id="GO:0016788">
    <property type="term" value="F:hydrolase activity, acting on ester bonds"/>
    <property type="evidence" value="ECO:0007669"/>
    <property type="project" value="InterPro"/>
</dbReference>
<dbReference type="AlphaFoldDB" id="A0A9Q0K418"/>
<gene>
    <name evidence="6" type="ORF">NE237_021952</name>
</gene>
<protein>
    <submittedName>
        <fullName evidence="6">Uncharacterized protein</fullName>
    </submittedName>
</protein>
<dbReference type="Pfam" id="PF00657">
    <property type="entry name" value="Lipase_GDSL"/>
    <property type="match status" value="1"/>
</dbReference>
<dbReference type="InterPro" id="IPR001087">
    <property type="entry name" value="GDSL"/>
</dbReference>